<comment type="subcellular location">
    <subcellularLocation>
        <location evidence="1">Cell membrane</location>
    </subcellularLocation>
</comment>
<evidence type="ECO:0000256" key="6">
    <source>
        <dbReference type="ARBA" id="ARBA00023180"/>
    </source>
</evidence>
<evidence type="ECO:0000313" key="9">
    <source>
        <dbReference type="Proteomes" id="UP000886520"/>
    </source>
</evidence>
<dbReference type="Pfam" id="PF13855">
    <property type="entry name" value="LRR_8"/>
    <property type="match status" value="2"/>
</dbReference>
<dbReference type="PANTHER" id="PTHR47988">
    <property type="entry name" value="SOMATIC EMBRYOGENESIS RECEPTOR KINASE 1"/>
    <property type="match status" value="1"/>
</dbReference>
<gene>
    <name evidence="8" type="ORF">GOP47_0007756</name>
</gene>
<accession>A0A9D4ZL89</accession>
<dbReference type="EMBL" id="JABFUD020000007">
    <property type="protein sequence ID" value="KAI5077932.1"/>
    <property type="molecule type" value="Genomic_DNA"/>
</dbReference>
<dbReference type="OrthoDB" id="676979at2759"/>
<dbReference type="Gene3D" id="3.80.10.10">
    <property type="entry name" value="Ribonuclease Inhibitor"/>
    <property type="match status" value="3"/>
</dbReference>
<dbReference type="GO" id="GO:0005886">
    <property type="term" value="C:plasma membrane"/>
    <property type="evidence" value="ECO:0007669"/>
    <property type="project" value="UniProtKB-SubCell"/>
</dbReference>
<evidence type="ECO:0000256" key="3">
    <source>
        <dbReference type="ARBA" id="ARBA00022614"/>
    </source>
</evidence>
<dbReference type="SUPFAM" id="SSF52058">
    <property type="entry name" value="L domain-like"/>
    <property type="match status" value="1"/>
</dbReference>
<dbReference type="InterPro" id="IPR001611">
    <property type="entry name" value="Leu-rich_rpt"/>
</dbReference>
<feature type="region of interest" description="Disordered" evidence="7">
    <location>
        <begin position="331"/>
        <end position="350"/>
    </location>
</feature>
<keyword evidence="2" id="KW-1003">Cell membrane</keyword>
<proteinExistence type="predicted"/>
<reference evidence="8" key="1">
    <citation type="submission" date="2021-01" db="EMBL/GenBank/DDBJ databases">
        <title>Adiantum capillus-veneris genome.</title>
        <authorList>
            <person name="Fang Y."/>
            <person name="Liao Q."/>
        </authorList>
    </citation>
    <scope>NUCLEOTIDE SEQUENCE</scope>
    <source>
        <strain evidence="8">H3</strain>
        <tissue evidence="8">Leaf</tissue>
    </source>
</reference>
<keyword evidence="9" id="KW-1185">Reference proteome</keyword>
<evidence type="ECO:0000256" key="5">
    <source>
        <dbReference type="ARBA" id="ARBA00022737"/>
    </source>
</evidence>
<dbReference type="InterPro" id="IPR003591">
    <property type="entry name" value="Leu-rich_rpt_typical-subtyp"/>
</dbReference>
<dbReference type="AlphaFoldDB" id="A0A9D4ZL89"/>
<keyword evidence="5" id="KW-0677">Repeat</keyword>
<dbReference type="FunFam" id="3.80.10.10:FF:000041">
    <property type="entry name" value="LRR receptor-like serine/threonine-protein kinase ERECTA"/>
    <property type="match status" value="1"/>
</dbReference>
<dbReference type="Proteomes" id="UP000886520">
    <property type="component" value="Chromosome 7"/>
</dbReference>
<dbReference type="InterPro" id="IPR032675">
    <property type="entry name" value="LRR_dom_sf"/>
</dbReference>
<evidence type="ECO:0000313" key="8">
    <source>
        <dbReference type="EMBL" id="KAI5077932.1"/>
    </source>
</evidence>
<evidence type="ECO:0000256" key="7">
    <source>
        <dbReference type="SAM" id="MobiDB-lite"/>
    </source>
</evidence>
<keyword evidence="4" id="KW-0732">Signal</keyword>
<sequence length="377" mass="40250">MRQHCKLGATIPASAISQLPFLRTLLISECIMSQRTTIPLQLPASLQELSLRSNKAVVGSIPTALGRLKNLQVLSLAQNNLQGSIPAGLGVLKVLEHLDLSYNVLSGAVPPVLGELPSLSILDLSGNLLQGSIPTSFGGLQALQKLDLSSNQLKGTVPAQLGSLRNLQFLALSQNGFTGPLPASLSRLTSLEYFLMDSNPLHGALPSFVLGGWPQLRELSMADSSLTGPISTTDLHALFNISVMNLSNNKLEGSIPPSLEQLQQLSYLNLSQNFLSGAVPFSARFIEKLSNRLDLHGNPGLCVSTTAVSFSGELLNAQQLHPCDNRAALSTATGGQGGASSLRHPNAASRPSPVPHHQLIYFTFLCILFFDVFCQYN</sequence>
<keyword evidence="2" id="KW-0472">Membrane</keyword>
<dbReference type="PRINTS" id="PR00019">
    <property type="entry name" value="LEURICHRPT"/>
</dbReference>
<comment type="caution">
    <text evidence="8">The sequence shown here is derived from an EMBL/GenBank/DDBJ whole genome shotgun (WGS) entry which is preliminary data.</text>
</comment>
<organism evidence="8 9">
    <name type="scientific">Adiantum capillus-veneris</name>
    <name type="common">Maidenhair fern</name>
    <dbReference type="NCBI Taxonomy" id="13818"/>
    <lineage>
        <taxon>Eukaryota</taxon>
        <taxon>Viridiplantae</taxon>
        <taxon>Streptophyta</taxon>
        <taxon>Embryophyta</taxon>
        <taxon>Tracheophyta</taxon>
        <taxon>Polypodiopsida</taxon>
        <taxon>Polypodiidae</taxon>
        <taxon>Polypodiales</taxon>
        <taxon>Pteridineae</taxon>
        <taxon>Pteridaceae</taxon>
        <taxon>Vittarioideae</taxon>
        <taxon>Adiantum</taxon>
    </lineage>
</organism>
<evidence type="ECO:0000256" key="2">
    <source>
        <dbReference type="ARBA" id="ARBA00022475"/>
    </source>
</evidence>
<keyword evidence="6" id="KW-0325">Glycoprotein</keyword>
<protein>
    <submittedName>
        <fullName evidence="8">Uncharacterized protein</fullName>
    </submittedName>
</protein>
<dbReference type="SMART" id="SM00369">
    <property type="entry name" value="LRR_TYP"/>
    <property type="match status" value="5"/>
</dbReference>
<dbReference type="Pfam" id="PF00560">
    <property type="entry name" value="LRR_1"/>
    <property type="match status" value="1"/>
</dbReference>
<evidence type="ECO:0000256" key="1">
    <source>
        <dbReference type="ARBA" id="ARBA00004236"/>
    </source>
</evidence>
<evidence type="ECO:0000256" key="4">
    <source>
        <dbReference type="ARBA" id="ARBA00022729"/>
    </source>
</evidence>
<dbReference type="FunFam" id="3.80.10.10:FF:000383">
    <property type="entry name" value="Leucine-rich repeat receptor protein kinase EMS1"/>
    <property type="match status" value="1"/>
</dbReference>
<keyword evidence="3" id="KW-0433">Leucine-rich repeat</keyword>
<name>A0A9D4ZL89_ADICA</name>